<sequence>MCVRDSLSSSWGFSLDGDSLGFSRRGVLSGRGFSASLSTAIRRAFSLDGPFSFDGAFSLGGASLSAAVHLPFSLDGVFVYFDYRTVVSSKAIADSK</sequence>
<proteinExistence type="predicted"/>
<gene>
    <name evidence="1" type="ORF">DY000_02005618</name>
</gene>
<comment type="caution">
    <text evidence="1">The sequence shown here is derived from an EMBL/GenBank/DDBJ whole genome shotgun (WGS) entry which is preliminary data.</text>
</comment>
<protein>
    <submittedName>
        <fullName evidence="1">Uncharacterized protein</fullName>
    </submittedName>
</protein>
<evidence type="ECO:0000313" key="2">
    <source>
        <dbReference type="Proteomes" id="UP000266723"/>
    </source>
</evidence>
<reference evidence="1 2" key="1">
    <citation type="journal article" date="2020" name="BMC Genomics">
        <title>Intraspecific diversification of the crop wild relative Brassica cretica Lam. using demographic model selection.</title>
        <authorList>
            <person name="Kioukis A."/>
            <person name="Michalopoulou V.A."/>
            <person name="Briers L."/>
            <person name="Pirintsos S."/>
            <person name="Studholme D.J."/>
            <person name="Pavlidis P."/>
            <person name="Sarris P.F."/>
        </authorList>
    </citation>
    <scope>NUCLEOTIDE SEQUENCE [LARGE SCALE GENOMIC DNA]</scope>
    <source>
        <strain evidence="2">cv. PFS-1207/04</strain>
    </source>
</reference>
<dbReference type="EMBL" id="QGKV02000832">
    <property type="protein sequence ID" value="KAF3548232.1"/>
    <property type="molecule type" value="Genomic_DNA"/>
</dbReference>
<dbReference type="Proteomes" id="UP000266723">
    <property type="component" value="Unassembled WGS sequence"/>
</dbReference>
<organism evidence="1 2">
    <name type="scientific">Brassica cretica</name>
    <name type="common">Mustard</name>
    <dbReference type="NCBI Taxonomy" id="69181"/>
    <lineage>
        <taxon>Eukaryota</taxon>
        <taxon>Viridiplantae</taxon>
        <taxon>Streptophyta</taxon>
        <taxon>Embryophyta</taxon>
        <taxon>Tracheophyta</taxon>
        <taxon>Spermatophyta</taxon>
        <taxon>Magnoliopsida</taxon>
        <taxon>eudicotyledons</taxon>
        <taxon>Gunneridae</taxon>
        <taxon>Pentapetalae</taxon>
        <taxon>rosids</taxon>
        <taxon>malvids</taxon>
        <taxon>Brassicales</taxon>
        <taxon>Brassicaceae</taxon>
        <taxon>Brassiceae</taxon>
        <taxon>Brassica</taxon>
    </lineage>
</organism>
<accession>A0ABQ7C9Q0</accession>
<evidence type="ECO:0000313" key="1">
    <source>
        <dbReference type="EMBL" id="KAF3548232.1"/>
    </source>
</evidence>
<keyword evidence="2" id="KW-1185">Reference proteome</keyword>
<name>A0ABQ7C9Q0_BRACR</name>